<evidence type="ECO:0000313" key="5">
    <source>
        <dbReference type="Proteomes" id="UP000257607"/>
    </source>
</evidence>
<proteinExistence type="predicted"/>
<organism evidence="2 4">
    <name type="scientific">Latilactobacillus curvatus</name>
    <name type="common">Lactobacillus curvatus</name>
    <dbReference type="NCBI Taxonomy" id="28038"/>
    <lineage>
        <taxon>Bacteria</taxon>
        <taxon>Bacillati</taxon>
        <taxon>Bacillota</taxon>
        <taxon>Bacilli</taxon>
        <taxon>Lactobacillales</taxon>
        <taxon>Lactobacillaceae</taxon>
        <taxon>Latilactobacillus</taxon>
    </lineage>
</organism>
<dbReference type="Proteomes" id="UP000257607">
    <property type="component" value="Chromosome"/>
</dbReference>
<dbReference type="EMBL" id="CP022474">
    <property type="protein sequence ID" value="ASN59463.1"/>
    <property type="molecule type" value="Genomic_DNA"/>
</dbReference>
<accession>A0A1B2A5A6</accession>
<sequence length="112" mass="13235">MTRLKYTIFNNLYLLILVIIITSDRLFHLSMPYFILGLILFVAVLIYQYHFFYPSHPNYNPKNYRITKMGWATTAVGCLIILLLILFSSGSIWIWPAFLIAFLIRDYFSTLK</sequence>
<dbReference type="EMBL" id="CP031003">
    <property type="protein sequence ID" value="AXN35212.1"/>
    <property type="molecule type" value="Genomic_DNA"/>
</dbReference>
<feature type="transmembrane region" description="Helical" evidence="1">
    <location>
        <begin position="33"/>
        <end position="51"/>
    </location>
</feature>
<evidence type="ECO:0000313" key="4">
    <source>
        <dbReference type="Proteomes" id="UP000199749"/>
    </source>
</evidence>
<dbReference type="RefSeq" id="WP_056966655.1">
    <property type="nucleotide sequence ID" value="NZ_VDMU01000046.1"/>
</dbReference>
<dbReference type="AlphaFoldDB" id="A0A1B2A5A6"/>
<reference evidence="3 5" key="2">
    <citation type="submission" date="2018-07" db="EMBL/GenBank/DDBJ databases">
        <title>Lactobacillus curvatus genome sequence.</title>
        <authorList>
            <person name="Prechtl R."/>
        </authorList>
    </citation>
    <scope>NUCLEOTIDE SEQUENCE [LARGE SCALE GENOMIC DNA]</scope>
    <source>
        <strain evidence="3 5">TMW 1.1928</strain>
    </source>
</reference>
<evidence type="ECO:0000313" key="2">
    <source>
        <dbReference type="EMBL" id="ASN59463.1"/>
    </source>
</evidence>
<evidence type="ECO:0000313" key="3">
    <source>
        <dbReference type="EMBL" id="AXN35212.1"/>
    </source>
</evidence>
<evidence type="ECO:0000256" key="1">
    <source>
        <dbReference type="SAM" id="Phobius"/>
    </source>
</evidence>
<keyword evidence="1" id="KW-0812">Transmembrane</keyword>
<keyword evidence="1" id="KW-0472">Membrane</keyword>
<name>A0A1B2A5A6_LATCU</name>
<protein>
    <submittedName>
        <fullName evidence="2">Uncharacterized protein</fullName>
    </submittedName>
</protein>
<feature type="transmembrane region" description="Helical" evidence="1">
    <location>
        <begin position="6"/>
        <end position="26"/>
    </location>
</feature>
<gene>
    <name evidence="2" type="ORF">CG419_01970</name>
    <name evidence="3" type="ORF">DT351_02035</name>
</gene>
<dbReference type="Proteomes" id="UP000199749">
    <property type="component" value="Chromosome"/>
</dbReference>
<keyword evidence="1" id="KW-1133">Transmembrane helix</keyword>
<feature type="transmembrane region" description="Helical" evidence="1">
    <location>
        <begin position="71"/>
        <end position="104"/>
    </location>
</feature>
<reference evidence="2 4" key="1">
    <citation type="submission" date="2017-07" db="EMBL/GenBank/DDBJ databases">
        <title>Lactobacillus curvatus MRS6 whole genome.</title>
        <authorList>
            <person name="Jans C."/>
            <person name="Lagler S."/>
            <person name="Lacroix C."/>
            <person name="Meile L."/>
            <person name="Stevens M.J.A."/>
        </authorList>
    </citation>
    <scope>NUCLEOTIDE SEQUENCE [LARGE SCALE GENOMIC DNA]</scope>
    <source>
        <strain evidence="2 4">MRS6</strain>
    </source>
</reference>